<name>A0A835EVR9_9POAL</name>
<reference evidence="2" key="1">
    <citation type="submission" date="2020-07" db="EMBL/GenBank/DDBJ databases">
        <title>Genome sequence and genetic diversity analysis of an under-domesticated orphan crop, white fonio (Digitaria exilis).</title>
        <authorList>
            <person name="Bennetzen J.L."/>
            <person name="Chen S."/>
            <person name="Ma X."/>
            <person name="Wang X."/>
            <person name="Yssel A.E.J."/>
            <person name="Chaluvadi S.R."/>
            <person name="Johnson M."/>
            <person name="Gangashetty P."/>
            <person name="Hamidou F."/>
            <person name="Sanogo M.D."/>
            <person name="Zwaenepoel A."/>
            <person name="Wallace J."/>
            <person name="Van De Peer Y."/>
            <person name="Van Deynze A."/>
        </authorList>
    </citation>
    <scope>NUCLEOTIDE SEQUENCE</scope>
    <source>
        <tissue evidence="2">Leaves</tissue>
    </source>
</reference>
<dbReference type="SUPFAM" id="SSF52540">
    <property type="entry name" value="P-loop containing nucleoside triphosphate hydrolases"/>
    <property type="match status" value="1"/>
</dbReference>
<evidence type="ECO:0000313" key="2">
    <source>
        <dbReference type="EMBL" id="KAF8712932.1"/>
    </source>
</evidence>
<dbReference type="Gene3D" id="3.40.50.300">
    <property type="entry name" value="P-loop containing nucleotide triphosphate hydrolases"/>
    <property type="match status" value="1"/>
</dbReference>
<dbReference type="AlphaFoldDB" id="A0A835EVR9"/>
<proteinExistence type="predicted"/>
<gene>
    <name evidence="2" type="ORF">HU200_028715</name>
</gene>
<evidence type="ECO:0000313" key="3">
    <source>
        <dbReference type="Proteomes" id="UP000636709"/>
    </source>
</evidence>
<feature type="region of interest" description="Disordered" evidence="1">
    <location>
        <begin position="54"/>
        <end position="79"/>
    </location>
</feature>
<accession>A0A835EVR9</accession>
<organism evidence="2 3">
    <name type="scientific">Digitaria exilis</name>
    <dbReference type="NCBI Taxonomy" id="1010633"/>
    <lineage>
        <taxon>Eukaryota</taxon>
        <taxon>Viridiplantae</taxon>
        <taxon>Streptophyta</taxon>
        <taxon>Embryophyta</taxon>
        <taxon>Tracheophyta</taxon>
        <taxon>Spermatophyta</taxon>
        <taxon>Magnoliopsida</taxon>
        <taxon>Liliopsida</taxon>
        <taxon>Poales</taxon>
        <taxon>Poaceae</taxon>
        <taxon>PACMAD clade</taxon>
        <taxon>Panicoideae</taxon>
        <taxon>Panicodae</taxon>
        <taxon>Paniceae</taxon>
        <taxon>Anthephorinae</taxon>
        <taxon>Digitaria</taxon>
    </lineage>
</organism>
<comment type="caution">
    <text evidence="2">The sequence shown here is derived from an EMBL/GenBank/DDBJ whole genome shotgun (WGS) entry which is preliminary data.</text>
</comment>
<protein>
    <submittedName>
        <fullName evidence="2">Uncharacterized protein</fullName>
    </submittedName>
</protein>
<keyword evidence="3" id="KW-1185">Reference proteome</keyword>
<dbReference type="InterPro" id="IPR027417">
    <property type="entry name" value="P-loop_NTPase"/>
</dbReference>
<evidence type="ECO:0000256" key="1">
    <source>
        <dbReference type="SAM" id="MobiDB-lite"/>
    </source>
</evidence>
<dbReference type="Proteomes" id="UP000636709">
    <property type="component" value="Unassembled WGS sequence"/>
</dbReference>
<dbReference type="EMBL" id="JACEFO010001742">
    <property type="protein sequence ID" value="KAF8712932.1"/>
    <property type="molecule type" value="Genomic_DNA"/>
</dbReference>
<sequence length="247" mass="26738">MITPLMSFIAGDGSVSEDEAEQAAAGAWPHKREEEADKLLRLWGPPGVGKAALVRGVDDSDDDDGSSGGGFIWGPGAAAPPTNTAGPALGFVRQTWTDMPNPFVDADDLAHHILSELTNNTWKRRDGLVTTCKFVLGDSTAGRTLLVFNGVRSMEDWDRINAGLTCVVVITEEESVAIHVAHTWEDRVLRIDPVAAAEELCWRRGGSLPPLLLLPARADCRARRCKPPARAMKVSSLQHLAPRSCRR</sequence>